<organism evidence="5">
    <name type="scientific">freshwater metagenome</name>
    <dbReference type="NCBI Taxonomy" id="449393"/>
    <lineage>
        <taxon>unclassified sequences</taxon>
        <taxon>metagenomes</taxon>
        <taxon>ecological metagenomes</taxon>
    </lineage>
</organism>
<dbReference type="EMBL" id="CAEZZP010000036">
    <property type="protein sequence ID" value="CAB4769932.1"/>
    <property type="molecule type" value="Genomic_DNA"/>
</dbReference>
<dbReference type="PROSITE" id="PS00455">
    <property type="entry name" value="AMP_BINDING"/>
    <property type="match status" value="1"/>
</dbReference>
<dbReference type="PANTHER" id="PTHR43767">
    <property type="entry name" value="LONG-CHAIN-FATTY-ACID--COA LIGASE"/>
    <property type="match status" value="1"/>
</dbReference>
<dbReference type="InterPro" id="IPR020845">
    <property type="entry name" value="AMP-binding_CS"/>
</dbReference>
<evidence type="ECO:0000313" key="8">
    <source>
        <dbReference type="EMBL" id="CAB5036068.1"/>
    </source>
</evidence>
<dbReference type="InterPro" id="IPR045851">
    <property type="entry name" value="AMP-bd_C_sf"/>
</dbReference>
<feature type="domain" description="AMP-binding enzyme C-terminal" evidence="2">
    <location>
        <begin position="449"/>
        <end position="524"/>
    </location>
</feature>
<dbReference type="EMBL" id="CAFBLJ010000030">
    <property type="protein sequence ID" value="CAB4866293.1"/>
    <property type="molecule type" value="Genomic_DNA"/>
</dbReference>
<accession>A0A6J6YSF5</accession>
<sequence length="542" mass="58713">MSNWNFADLYEGIAARIPSHPCQIQGDRIITWGQFDARTNALAADMLAAGLTHQSKVAEYLYNCPEYLETYIAAFKGGFVPANTNYRYGPEEVTYLFDNSDAEAVVFHAAFVPLVESIRGNLPKVKRWYCVADGTQAVPAWATDYESLVSNGITETVRGPWGRSENDLMFLYTGGTTGMPKGVMWRQYDLFHVLGLGGNAVLGVPPAASIEEIIDRMQPGVYGNVLLSACPLMHGTGQFSSLLAMNMGGCVVTLPSRTFDVGELLGEIEHRKVQTLIIVGQAFAGPMLDNLTENPHRYDLSSLIMISSSGVMWSQENKQGLLQYIPQVILFDSFGSSEAVGMGGAISAAGTATETAKFTLGPTCAVFTEDGRRVGPGSGERGLVAVGGNIPMGYYKDETKSAQTFRTFEGKRWSVPGDWAEILADGTLVLLGRGSVCINTGGEKVFPEEVEEVLKRHSSVRDAVAVGIPDTRFGETICGVVEAEHDQVPTLAELNEHVKKSLAAYKAPRHIVVIDTIGRAPNGKVDYKRLKAYAMKELGIAT</sequence>
<dbReference type="InterPro" id="IPR000873">
    <property type="entry name" value="AMP-dep_synth/lig_dom"/>
</dbReference>
<evidence type="ECO:0000313" key="6">
    <source>
        <dbReference type="EMBL" id="CAB4866293.1"/>
    </source>
</evidence>
<dbReference type="PANTHER" id="PTHR43767:SF1">
    <property type="entry name" value="NONRIBOSOMAL PEPTIDE SYNTHASE PES1 (EUROFUNG)-RELATED"/>
    <property type="match status" value="1"/>
</dbReference>
<gene>
    <name evidence="3" type="ORF">UFOPK2658_00806</name>
    <name evidence="4" type="ORF">UFOPK2880_00753</name>
    <name evidence="5" type="ORF">UFOPK3004_01331</name>
    <name evidence="6" type="ORF">UFOPK3304_00749</name>
    <name evidence="7" type="ORF">UFOPK3494_00682</name>
    <name evidence="8" type="ORF">UFOPK4134_01567</name>
</gene>
<dbReference type="InterPro" id="IPR025110">
    <property type="entry name" value="AMP-bd_C"/>
</dbReference>
<dbReference type="SUPFAM" id="SSF56801">
    <property type="entry name" value="Acetyl-CoA synthetase-like"/>
    <property type="match status" value="1"/>
</dbReference>
<dbReference type="InterPro" id="IPR042099">
    <property type="entry name" value="ANL_N_sf"/>
</dbReference>
<dbReference type="NCBIfam" id="NF005863">
    <property type="entry name" value="PRK07798.1"/>
    <property type="match status" value="1"/>
</dbReference>
<dbReference type="AlphaFoldDB" id="A0A6J6YSF5"/>
<evidence type="ECO:0000313" key="5">
    <source>
        <dbReference type="EMBL" id="CAB4812411.1"/>
    </source>
</evidence>
<evidence type="ECO:0000313" key="4">
    <source>
        <dbReference type="EMBL" id="CAB4769932.1"/>
    </source>
</evidence>
<dbReference type="InterPro" id="IPR050237">
    <property type="entry name" value="ATP-dep_AMP-bd_enzyme"/>
</dbReference>
<dbReference type="Pfam" id="PF13193">
    <property type="entry name" value="AMP-binding_C"/>
    <property type="match status" value="1"/>
</dbReference>
<evidence type="ECO:0000313" key="7">
    <source>
        <dbReference type="EMBL" id="CAB4896105.1"/>
    </source>
</evidence>
<feature type="domain" description="AMP-dependent synthetase/ligase" evidence="1">
    <location>
        <begin position="14"/>
        <end position="394"/>
    </location>
</feature>
<evidence type="ECO:0000313" key="3">
    <source>
        <dbReference type="EMBL" id="CAB4717727.1"/>
    </source>
</evidence>
<dbReference type="GO" id="GO:0016878">
    <property type="term" value="F:acid-thiol ligase activity"/>
    <property type="evidence" value="ECO:0007669"/>
    <property type="project" value="UniProtKB-ARBA"/>
</dbReference>
<proteinExistence type="predicted"/>
<protein>
    <submittedName>
        <fullName evidence="5">Unannotated protein</fullName>
    </submittedName>
</protein>
<evidence type="ECO:0000259" key="2">
    <source>
        <dbReference type="Pfam" id="PF13193"/>
    </source>
</evidence>
<dbReference type="Gene3D" id="3.40.50.12780">
    <property type="entry name" value="N-terminal domain of ligase-like"/>
    <property type="match status" value="1"/>
</dbReference>
<name>A0A6J6YSF5_9ZZZZ</name>
<dbReference type="EMBL" id="CAFAAL010000134">
    <property type="protein sequence ID" value="CAB4812411.1"/>
    <property type="molecule type" value="Genomic_DNA"/>
</dbReference>
<dbReference type="Gene3D" id="3.30.300.30">
    <property type="match status" value="1"/>
</dbReference>
<evidence type="ECO:0000259" key="1">
    <source>
        <dbReference type="Pfam" id="PF00501"/>
    </source>
</evidence>
<dbReference type="EMBL" id="CAFBPS010000158">
    <property type="protein sequence ID" value="CAB5036068.1"/>
    <property type="molecule type" value="Genomic_DNA"/>
</dbReference>
<dbReference type="EMBL" id="CAEZYH010000025">
    <property type="protein sequence ID" value="CAB4717727.1"/>
    <property type="molecule type" value="Genomic_DNA"/>
</dbReference>
<reference evidence="5" key="1">
    <citation type="submission" date="2020-05" db="EMBL/GenBank/DDBJ databases">
        <authorList>
            <person name="Chiriac C."/>
            <person name="Salcher M."/>
            <person name="Ghai R."/>
            <person name="Kavagutti S V."/>
        </authorList>
    </citation>
    <scope>NUCLEOTIDE SEQUENCE</scope>
</reference>
<dbReference type="EMBL" id="CAFBMF010000031">
    <property type="protein sequence ID" value="CAB4896105.1"/>
    <property type="molecule type" value="Genomic_DNA"/>
</dbReference>
<dbReference type="Pfam" id="PF00501">
    <property type="entry name" value="AMP-binding"/>
    <property type="match status" value="1"/>
</dbReference>